<sequence length="77" mass="9363">MDFFVSHELHKFTRIFNFEFSQNAQNIARGFNHGKRTDWTQSYIASPWLKPRAIFEYRNQREEKNSCKFVQFVANKK</sequence>
<evidence type="ECO:0000313" key="1">
    <source>
        <dbReference type="EMBL" id="AWK04902.1"/>
    </source>
</evidence>
<name>A0A2S1YLI5_9FLAO</name>
<gene>
    <name evidence="1" type="ORF">HYN56_11955</name>
</gene>
<reference evidence="1 2" key="1">
    <citation type="submission" date="2018-05" db="EMBL/GenBank/DDBJ databases">
        <title>Genome sequencing of Flavobacterium sp. HYN0056.</title>
        <authorList>
            <person name="Yi H."/>
            <person name="Baek C."/>
        </authorList>
    </citation>
    <scope>NUCLEOTIDE SEQUENCE [LARGE SCALE GENOMIC DNA]</scope>
    <source>
        <strain evidence="1 2">HYN0056</strain>
    </source>
</reference>
<dbReference type="KEGG" id="fcr:HYN56_11955"/>
<accession>A0A2S1YLI5</accession>
<keyword evidence="2" id="KW-1185">Reference proteome</keyword>
<dbReference type="EMBL" id="CP029255">
    <property type="protein sequence ID" value="AWK04902.1"/>
    <property type="molecule type" value="Genomic_DNA"/>
</dbReference>
<protein>
    <submittedName>
        <fullName evidence="1">Uncharacterized protein</fullName>
    </submittedName>
</protein>
<evidence type="ECO:0000313" key="2">
    <source>
        <dbReference type="Proteomes" id="UP000245250"/>
    </source>
</evidence>
<organism evidence="1 2">
    <name type="scientific">Flavobacterium crocinum</name>
    <dbReference type="NCBI Taxonomy" id="2183896"/>
    <lineage>
        <taxon>Bacteria</taxon>
        <taxon>Pseudomonadati</taxon>
        <taxon>Bacteroidota</taxon>
        <taxon>Flavobacteriia</taxon>
        <taxon>Flavobacteriales</taxon>
        <taxon>Flavobacteriaceae</taxon>
        <taxon>Flavobacterium</taxon>
    </lineage>
</organism>
<dbReference type="Proteomes" id="UP000245250">
    <property type="component" value="Chromosome"/>
</dbReference>
<proteinExistence type="predicted"/>
<dbReference type="AlphaFoldDB" id="A0A2S1YLI5"/>